<dbReference type="Proteomes" id="UP000664203">
    <property type="component" value="Unassembled WGS sequence"/>
</dbReference>
<feature type="region of interest" description="Disordered" evidence="5">
    <location>
        <begin position="111"/>
        <end position="141"/>
    </location>
</feature>
<evidence type="ECO:0000313" key="7">
    <source>
        <dbReference type="EMBL" id="CAF9939129.1"/>
    </source>
</evidence>
<dbReference type="InterPro" id="IPR012919">
    <property type="entry name" value="SUN_dom"/>
</dbReference>
<dbReference type="Gene3D" id="2.60.120.260">
    <property type="entry name" value="Galactose-binding domain-like"/>
    <property type="match status" value="1"/>
</dbReference>
<feature type="region of interest" description="Disordered" evidence="5">
    <location>
        <begin position="1"/>
        <end position="74"/>
    </location>
</feature>
<evidence type="ECO:0000256" key="5">
    <source>
        <dbReference type="SAM" id="MobiDB-lite"/>
    </source>
</evidence>
<evidence type="ECO:0000259" key="6">
    <source>
        <dbReference type="PROSITE" id="PS51469"/>
    </source>
</evidence>
<dbReference type="Pfam" id="PF07738">
    <property type="entry name" value="Sad1_UNC"/>
    <property type="match status" value="1"/>
</dbReference>
<dbReference type="PANTHER" id="PTHR12911:SF8">
    <property type="entry name" value="KLAROID PROTEIN-RELATED"/>
    <property type="match status" value="1"/>
</dbReference>
<evidence type="ECO:0000313" key="8">
    <source>
        <dbReference type="Proteomes" id="UP000664203"/>
    </source>
</evidence>
<dbReference type="GO" id="GO:0034993">
    <property type="term" value="C:meiotic nuclear membrane microtubule tethering complex"/>
    <property type="evidence" value="ECO:0007669"/>
    <property type="project" value="TreeGrafter"/>
</dbReference>
<keyword evidence="2" id="KW-0812">Transmembrane</keyword>
<comment type="subcellular location">
    <subcellularLocation>
        <location evidence="1">Membrane</location>
    </subcellularLocation>
</comment>
<accession>A0A8H3J1S2</accession>
<dbReference type="AlphaFoldDB" id="A0A8H3J1S2"/>
<dbReference type="EMBL" id="CAJPDR010000538">
    <property type="protein sequence ID" value="CAF9939129.1"/>
    <property type="molecule type" value="Genomic_DNA"/>
</dbReference>
<evidence type="ECO:0000256" key="3">
    <source>
        <dbReference type="ARBA" id="ARBA00022989"/>
    </source>
</evidence>
<evidence type="ECO:0000256" key="4">
    <source>
        <dbReference type="ARBA" id="ARBA00023136"/>
    </source>
</evidence>
<dbReference type="OrthoDB" id="342281at2759"/>
<feature type="domain" description="SUN" evidence="6">
    <location>
        <begin position="322"/>
        <end position="533"/>
    </location>
</feature>
<gene>
    <name evidence="7" type="ORF">ALECFALPRED_007987</name>
</gene>
<feature type="compositionally biased region" description="Low complexity" evidence="5">
    <location>
        <begin position="10"/>
        <end position="53"/>
    </location>
</feature>
<organism evidence="7 8">
    <name type="scientific">Alectoria fallacina</name>
    <dbReference type="NCBI Taxonomy" id="1903189"/>
    <lineage>
        <taxon>Eukaryota</taxon>
        <taxon>Fungi</taxon>
        <taxon>Dikarya</taxon>
        <taxon>Ascomycota</taxon>
        <taxon>Pezizomycotina</taxon>
        <taxon>Lecanoromycetes</taxon>
        <taxon>OSLEUM clade</taxon>
        <taxon>Lecanoromycetidae</taxon>
        <taxon>Lecanorales</taxon>
        <taxon>Lecanorineae</taxon>
        <taxon>Parmeliaceae</taxon>
        <taxon>Alectoria</taxon>
    </lineage>
</organism>
<dbReference type="PROSITE" id="PS51469">
    <property type="entry name" value="SUN"/>
    <property type="match status" value="1"/>
</dbReference>
<dbReference type="InterPro" id="IPR045119">
    <property type="entry name" value="SUN1-5"/>
</dbReference>
<name>A0A8H3J1S2_9LECA</name>
<comment type="caution">
    <text evidence="7">The sequence shown here is derived from an EMBL/GenBank/DDBJ whole genome shotgun (WGS) entry which is preliminary data.</text>
</comment>
<keyword evidence="3" id="KW-1133">Transmembrane helix</keyword>
<dbReference type="GO" id="GO:0043495">
    <property type="term" value="F:protein-membrane adaptor activity"/>
    <property type="evidence" value="ECO:0007669"/>
    <property type="project" value="TreeGrafter"/>
</dbReference>
<dbReference type="PANTHER" id="PTHR12911">
    <property type="entry name" value="SAD1/UNC-84-LIKE PROTEIN-RELATED"/>
    <property type="match status" value="1"/>
</dbReference>
<proteinExistence type="predicted"/>
<evidence type="ECO:0000256" key="2">
    <source>
        <dbReference type="ARBA" id="ARBA00022692"/>
    </source>
</evidence>
<evidence type="ECO:0000256" key="1">
    <source>
        <dbReference type="ARBA" id="ARBA00004370"/>
    </source>
</evidence>
<sequence length="548" mass="59828">MSTSANQRVTRSASKARSTGAASTGAASVGAPSVGRSRRGGSAAPASIGAPSVDRSRRGGSAAPLAEDDKPAVGNQVTRAYGTEGESAQVQLLSAQIGMNQAVNPIANAVSKAQAPETSNTDTSGRLPALSEEPEASDHANQPFVDRMPYTIQHHLFPIDSIQSEPPAQPSFFSRLFWAPRRGGFNAEGPNRTANDPIAERVQNPVNELNEPRIDFQPGPATYHVVHPWSWAELMKDLLIVCAFLLAVFWIYEGARTPVFGFGNESSFSKDLNESNASSRKFQLFNYRLTKVEKRMENISLNPQPSDATPELQINWFNPGFGTGVDLYLSSPTLSKCDPTWTPNGWPWSLFKTQSCPEVLLSAPQLEALTQWDDPVTDAWCAPPSNGKMQLAVVLPRTIAPTELVIEHAAMKEMPVGFMANSPKEVELWVHIADDTIRAAVLGAVRHLHPSLLEDSSPQNKAIGDQALPFDYVPVGRWKYNIWTNQRMQTFPVPFSLQSFGVSTDKVAVRVNSNWGNEPHTCVNRLRLHGEDTSGILEKLDERPAKSG</sequence>
<keyword evidence="4" id="KW-0472">Membrane</keyword>
<protein>
    <recommendedName>
        <fullName evidence="6">SUN domain-containing protein</fullName>
    </recommendedName>
</protein>
<keyword evidence="8" id="KW-1185">Reference proteome</keyword>
<reference evidence="7" key="1">
    <citation type="submission" date="2021-03" db="EMBL/GenBank/DDBJ databases">
        <authorList>
            <person name="Tagirdzhanova G."/>
        </authorList>
    </citation>
    <scope>NUCLEOTIDE SEQUENCE</scope>
</reference>